<proteinExistence type="predicted"/>
<evidence type="ECO:0000313" key="1">
    <source>
        <dbReference type="EMBL" id="MFB2895110.1"/>
    </source>
</evidence>
<name>A0ABV4XTS2_9CYAN</name>
<comment type="caution">
    <text evidence="1">The sequence shown here is derived from an EMBL/GenBank/DDBJ whole genome shotgun (WGS) entry which is preliminary data.</text>
</comment>
<reference evidence="1 2" key="1">
    <citation type="submission" date="2024-09" db="EMBL/GenBank/DDBJ databases">
        <title>Floridaenema gen nov. (Aerosakkonemataceae, Aerosakkonematales ord. nov., Cyanobacteria) from benthic tropical and subtropical fresh waters, with the description of four new species.</title>
        <authorList>
            <person name="Moretto J.A."/>
            <person name="Berthold D.E."/>
            <person name="Lefler F.W."/>
            <person name="Huang I.-S."/>
            <person name="Laughinghouse H. IV."/>
        </authorList>
    </citation>
    <scope>NUCLEOTIDE SEQUENCE [LARGE SCALE GENOMIC DNA]</scope>
    <source>
        <strain evidence="1 2">BLCC-F50</strain>
    </source>
</reference>
<dbReference type="Proteomes" id="UP001576784">
    <property type="component" value="Unassembled WGS sequence"/>
</dbReference>
<organism evidence="1 2">
    <name type="scientific">Floridaenema flaviceps BLCC-F50</name>
    <dbReference type="NCBI Taxonomy" id="3153642"/>
    <lineage>
        <taxon>Bacteria</taxon>
        <taxon>Bacillati</taxon>
        <taxon>Cyanobacteriota</taxon>
        <taxon>Cyanophyceae</taxon>
        <taxon>Oscillatoriophycideae</taxon>
        <taxon>Aerosakkonematales</taxon>
        <taxon>Aerosakkonemataceae</taxon>
        <taxon>Floridanema</taxon>
        <taxon>Floridanema flaviceps</taxon>
    </lineage>
</organism>
<accession>A0ABV4XTS2</accession>
<keyword evidence="2" id="KW-1185">Reference proteome</keyword>
<dbReference type="RefSeq" id="WP_413264856.1">
    <property type="nucleotide sequence ID" value="NZ_JBHFNR010000145.1"/>
</dbReference>
<gene>
    <name evidence="1" type="ORF">ACE1CI_19560</name>
</gene>
<sequence length="43" mass="4597">MSFSSQGVAKPETEAATIPTQLFQATAWCLSEDGDHLTEDLGI</sequence>
<evidence type="ECO:0000313" key="2">
    <source>
        <dbReference type="Proteomes" id="UP001576784"/>
    </source>
</evidence>
<dbReference type="EMBL" id="JBHFNR010000145">
    <property type="protein sequence ID" value="MFB2895110.1"/>
    <property type="molecule type" value="Genomic_DNA"/>
</dbReference>
<protein>
    <submittedName>
        <fullName evidence="1">Uncharacterized protein</fullName>
    </submittedName>
</protein>